<organism evidence="2">
    <name type="scientific">Arundo donax</name>
    <name type="common">Giant reed</name>
    <name type="synonym">Donax arundinaceus</name>
    <dbReference type="NCBI Taxonomy" id="35708"/>
    <lineage>
        <taxon>Eukaryota</taxon>
        <taxon>Viridiplantae</taxon>
        <taxon>Streptophyta</taxon>
        <taxon>Embryophyta</taxon>
        <taxon>Tracheophyta</taxon>
        <taxon>Spermatophyta</taxon>
        <taxon>Magnoliopsida</taxon>
        <taxon>Liliopsida</taxon>
        <taxon>Poales</taxon>
        <taxon>Poaceae</taxon>
        <taxon>PACMAD clade</taxon>
        <taxon>Arundinoideae</taxon>
        <taxon>Arundineae</taxon>
        <taxon>Arundo</taxon>
    </lineage>
</organism>
<protein>
    <submittedName>
        <fullName evidence="2">Uncharacterized protein</fullName>
    </submittedName>
</protein>
<dbReference type="EMBL" id="GBRH01273792">
    <property type="protein sequence ID" value="JAD24103.1"/>
    <property type="molecule type" value="Transcribed_RNA"/>
</dbReference>
<evidence type="ECO:0000313" key="2">
    <source>
        <dbReference type="EMBL" id="JAD24103.1"/>
    </source>
</evidence>
<sequence length="74" mass="8648">MHEVSVIPHLFRLSGSIGWCNVFQCRVLFFFVTMYESHKTEIENHIKIKQENGNEKKIHERDRSSSAIEPDVSS</sequence>
<reference evidence="2" key="1">
    <citation type="submission" date="2014-09" db="EMBL/GenBank/DDBJ databases">
        <authorList>
            <person name="Magalhaes I.L.F."/>
            <person name="Oliveira U."/>
            <person name="Santos F.R."/>
            <person name="Vidigal T.H.D.A."/>
            <person name="Brescovit A.D."/>
            <person name="Santos A.J."/>
        </authorList>
    </citation>
    <scope>NUCLEOTIDE SEQUENCE</scope>
    <source>
        <tissue evidence="2">Shoot tissue taken approximately 20 cm above the soil surface</tissue>
    </source>
</reference>
<feature type="region of interest" description="Disordered" evidence="1">
    <location>
        <begin position="52"/>
        <end position="74"/>
    </location>
</feature>
<dbReference type="AlphaFoldDB" id="A0A0A8YEN7"/>
<proteinExistence type="predicted"/>
<evidence type="ECO:0000256" key="1">
    <source>
        <dbReference type="SAM" id="MobiDB-lite"/>
    </source>
</evidence>
<name>A0A0A8YEN7_ARUDO</name>
<reference evidence="2" key="2">
    <citation type="journal article" date="2015" name="Data Brief">
        <title>Shoot transcriptome of the giant reed, Arundo donax.</title>
        <authorList>
            <person name="Barrero R.A."/>
            <person name="Guerrero F.D."/>
            <person name="Moolhuijzen P."/>
            <person name="Goolsby J.A."/>
            <person name="Tidwell J."/>
            <person name="Bellgard S.E."/>
            <person name="Bellgard M.I."/>
        </authorList>
    </citation>
    <scope>NUCLEOTIDE SEQUENCE</scope>
    <source>
        <tissue evidence="2">Shoot tissue taken approximately 20 cm above the soil surface</tissue>
    </source>
</reference>
<accession>A0A0A8YEN7</accession>
<feature type="compositionally biased region" description="Basic and acidic residues" evidence="1">
    <location>
        <begin position="52"/>
        <end position="64"/>
    </location>
</feature>